<evidence type="ECO:0000313" key="15">
    <source>
        <dbReference type="EMBL" id="RBP62118.1"/>
    </source>
</evidence>
<dbReference type="InterPro" id="IPR027417">
    <property type="entry name" value="P-loop_NTPase"/>
</dbReference>
<dbReference type="HAMAP" id="MF_00365">
    <property type="entry name" value="RecF"/>
    <property type="match status" value="1"/>
</dbReference>
<feature type="binding site" evidence="12">
    <location>
        <begin position="30"/>
        <end position="37"/>
    </location>
    <ligand>
        <name>ATP</name>
        <dbReference type="ChEBI" id="CHEBI:30616"/>
    </ligand>
</feature>
<dbReference type="RefSeq" id="WP_170128262.1">
    <property type="nucleotide sequence ID" value="NZ_QNRX01000012.1"/>
</dbReference>
<comment type="similarity">
    <text evidence="2 12 13">Belongs to the RecF family.</text>
</comment>
<evidence type="ECO:0000256" key="3">
    <source>
        <dbReference type="ARBA" id="ARBA00020170"/>
    </source>
</evidence>
<dbReference type="InterPro" id="IPR042174">
    <property type="entry name" value="RecF_2"/>
</dbReference>
<comment type="subcellular location">
    <subcellularLocation>
        <location evidence="1 12 13">Cytoplasm</location>
    </subcellularLocation>
</comment>
<dbReference type="GO" id="GO:0005737">
    <property type="term" value="C:cytoplasm"/>
    <property type="evidence" value="ECO:0007669"/>
    <property type="project" value="UniProtKB-SubCell"/>
</dbReference>
<feature type="domain" description="RecF/RecN/SMC N-terminal" evidence="14">
    <location>
        <begin position="2"/>
        <end position="346"/>
    </location>
</feature>
<dbReference type="Proteomes" id="UP000253490">
    <property type="component" value="Unassembled WGS sequence"/>
</dbReference>
<dbReference type="NCBIfam" id="TIGR00611">
    <property type="entry name" value="recf"/>
    <property type="match status" value="1"/>
</dbReference>
<evidence type="ECO:0000256" key="7">
    <source>
        <dbReference type="ARBA" id="ARBA00022763"/>
    </source>
</evidence>
<dbReference type="GO" id="GO:0006302">
    <property type="term" value="P:double-strand break repair"/>
    <property type="evidence" value="ECO:0007669"/>
    <property type="project" value="TreeGrafter"/>
</dbReference>
<dbReference type="AlphaFoldDB" id="A0A366I3M2"/>
<evidence type="ECO:0000259" key="14">
    <source>
        <dbReference type="Pfam" id="PF02463"/>
    </source>
</evidence>
<dbReference type="PANTHER" id="PTHR32182">
    <property type="entry name" value="DNA REPLICATION AND REPAIR PROTEIN RECF"/>
    <property type="match status" value="1"/>
</dbReference>
<comment type="caution">
    <text evidence="15">The sequence shown here is derived from an EMBL/GenBank/DDBJ whole genome shotgun (WGS) entry which is preliminary data.</text>
</comment>
<keyword evidence="7 12" id="KW-0227">DNA damage</keyword>
<dbReference type="EMBL" id="QNRX01000012">
    <property type="protein sequence ID" value="RBP62118.1"/>
    <property type="molecule type" value="Genomic_DNA"/>
</dbReference>
<dbReference type="GO" id="GO:0005524">
    <property type="term" value="F:ATP binding"/>
    <property type="evidence" value="ECO:0007669"/>
    <property type="project" value="UniProtKB-UniRule"/>
</dbReference>
<dbReference type="GO" id="GO:0003697">
    <property type="term" value="F:single-stranded DNA binding"/>
    <property type="evidence" value="ECO:0007669"/>
    <property type="project" value="UniProtKB-UniRule"/>
</dbReference>
<evidence type="ECO:0000256" key="1">
    <source>
        <dbReference type="ARBA" id="ARBA00004496"/>
    </source>
</evidence>
<organism evidence="15 16">
    <name type="scientific">Alkalibaculum bacchi</name>
    <dbReference type="NCBI Taxonomy" id="645887"/>
    <lineage>
        <taxon>Bacteria</taxon>
        <taxon>Bacillati</taxon>
        <taxon>Bacillota</taxon>
        <taxon>Clostridia</taxon>
        <taxon>Eubacteriales</taxon>
        <taxon>Eubacteriaceae</taxon>
        <taxon>Alkalibaculum</taxon>
    </lineage>
</organism>
<keyword evidence="8 12" id="KW-0067">ATP-binding</keyword>
<dbReference type="GO" id="GO:0000731">
    <property type="term" value="P:DNA synthesis involved in DNA repair"/>
    <property type="evidence" value="ECO:0007669"/>
    <property type="project" value="TreeGrafter"/>
</dbReference>
<keyword evidence="9 12" id="KW-0238">DNA-binding</keyword>
<accession>A0A366I3M2</accession>
<evidence type="ECO:0000256" key="12">
    <source>
        <dbReference type="HAMAP-Rule" id="MF_00365"/>
    </source>
</evidence>
<keyword evidence="6 12" id="KW-0547">Nucleotide-binding</keyword>
<evidence type="ECO:0000256" key="9">
    <source>
        <dbReference type="ARBA" id="ARBA00023125"/>
    </source>
</evidence>
<keyword evidence="5 12" id="KW-0235">DNA replication</keyword>
<dbReference type="InterPro" id="IPR003395">
    <property type="entry name" value="RecF/RecN/SMC_N"/>
</dbReference>
<dbReference type="PROSITE" id="PS00618">
    <property type="entry name" value="RECF_2"/>
    <property type="match status" value="1"/>
</dbReference>
<protein>
    <recommendedName>
        <fullName evidence="3 12">DNA replication and repair protein RecF</fullName>
    </recommendedName>
</protein>
<evidence type="ECO:0000256" key="10">
    <source>
        <dbReference type="ARBA" id="ARBA00023204"/>
    </source>
</evidence>
<evidence type="ECO:0000256" key="13">
    <source>
        <dbReference type="RuleBase" id="RU000578"/>
    </source>
</evidence>
<keyword evidence="16" id="KW-1185">Reference proteome</keyword>
<dbReference type="GO" id="GO:0006260">
    <property type="term" value="P:DNA replication"/>
    <property type="evidence" value="ECO:0007669"/>
    <property type="project" value="UniProtKB-UniRule"/>
</dbReference>
<evidence type="ECO:0000256" key="6">
    <source>
        <dbReference type="ARBA" id="ARBA00022741"/>
    </source>
</evidence>
<keyword evidence="10 12" id="KW-0234">DNA repair</keyword>
<comment type="function">
    <text evidence="12 13">The RecF protein is involved in DNA metabolism; it is required for DNA replication and normal SOS inducibility. RecF binds preferentially to single-stranded, linear DNA. It also seems to bind ATP.</text>
</comment>
<evidence type="ECO:0000313" key="16">
    <source>
        <dbReference type="Proteomes" id="UP000253490"/>
    </source>
</evidence>
<dbReference type="GO" id="GO:0009432">
    <property type="term" value="P:SOS response"/>
    <property type="evidence" value="ECO:0007669"/>
    <property type="project" value="UniProtKB-UniRule"/>
</dbReference>
<evidence type="ECO:0000256" key="5">
    <source>
        <dbReference type="ARBA" id="ARBA00022705"/>
    </source>
</evidence>
<sequence>MYLSNIKLSNFRNYNALSTELSSNINIIIGDNAQGKTSLLEAVYVLARGKSYKNTMSEIISWNRESSLLEGTFHKQYYKDHVRISLNKPNKSAIYINDKKANKRSALWENIQVVLFSPEDLKMIKEGPDLRRKFIDSGLNNTKPSYGNVLRDYSRALYQRNNLLKSLRRSNYGKETLEVWDQQLVHLGQKIIISRINFLKKINSITKEIHYTLTNKQEELKLFYISNIIKNGEDIDHLEEVYEKKFRQNLERDIQKGYTSIGPHVDDIRVTINDFDAKTYGSQGQQRTAALSLKLSEIELIKSEIDENPIILLDDVMSELDVKRQEKIIKYFESSQVFITCTEMNFEDFLENFNKKIYTIERGQIVKET</sequence>
<dbReference type="SUPFAM" id="SSF52540">
    <property type="entry name" value="P-loop containing nucleoside triphosphate hydrolases"/>
    <property type="match status" value="1"/>
</dbReference>
<gene>
    <name evidence="12" type="primary">recF</name>
    <name evidence="15" type="ORF">DES36_11291</name>
</gene>
<dbReference type="InterPro" id="IPR018078">
    <property type="entry name" value="DNA-binding_RecF_CS"/>
</dbReference>
<keyword evidence="4 12" id="KW-0963">Cytoplasm</keyword>
<dbReference type="InterPro" id="IPR001238">
    <property type="entry name" value="DNA-binding_RecF"/>
</dbReference>
<keyword evidence="11 12" id="KW-0742">SOS response</keyword>
<evidence type="ECO:0000256" key="8">
    <source>
        <dbReference type="ARBA" id="ARBA00022840"/>
    </source>
</evidence>
<evidence type="ECO:0000256" key="2">
    <source>
        <dbReference type="ARBA" id="ARBA00008016"/>
    </source>
</evidence>
<dbReference type="Pfam" id="PF02463">
    <property type="entry name" value="SMC_N"/>
    <property type="match status" value="1"/>
</dbReference>
<proteinExistence type="inferred from homology"/>
<dbReference type="Gene3D" id="3.40.50.300">
    <property type="entry name" value="P-loop containing nucleotide triphosphate hydrolases"/>
    <property type="match status" value="1"/>
</dbReference>
<evidence type="ECO:0000256" key="11">
    <source>
        <dbReference type="ARBA" id="ARBA00023236"/>
    </source>
</evidence>
<evidence type="ECO:0000256" key="4">
    <source>
        <dbReference type="ARBA" id="ARBA00022490"/>
    </source>
</evidence>
<reference evidence="15 16" key="1">
    <citation type="submission" date="2018-06" db="EMBL/GenBank/DDBJ databases">
        <title>Genomic Encyclopedia of Type Strains, Phase IV (KMG-IV): sequencing the most valuable type-strain genomes for metagenomic binning, comparative biology and taxonomic classification.</title>
        <authorList>
            <person name="Goeker M."/>
        </authorList>
    </citation>
    <scope>NUCLEOTIDE SEQUENCE [LARGE SCALE GENOMIC DNA]</scope>
    <source>
        <strain evidence="15 16">DSM 22112</strain>
    </source>
</reference>
<name>A0A366I3M2_9FIRM</name>
<dbReference type="Gene3D" id="1.20.1050.90">
    <property type="entry name" value="RecF/RecN/SMC, N-terminal domain"/>
    <property type="match status" value="1"/>
</dbReference>
<dbReference type="PANTHER" id="PTHR32182:SF0">
    <property type="entry name" value="DNA REPLICATION AND REPAIR PROTEIN RECF"/>
    <property type="match status" value="1"/>
</dbReference>